<name>A0A9N7YEV9_PLEPL</name>
<dbReference type="AlphaFoldDB" id="A0A9N7YEV9"/>
<gene>
    <name evidence="2" type="ORF">PLEPLA_LOCUS16915</name>
</gene>
<feature type="region of interest" description="Disordered" evidence="1">
    <location>
        <begin position="70"/>
        <end position="96"/>
    </location>
</feature>
<reference evidence="2" key="1">
    <citation type="submission" date="2020-03" db="EMBL/GenBank/DDBJ databases">
        <authorList>
            <person name="Weist P."/>
        </authorList>
    </citation>
    <scope>NUCLEOTIDE SEQUENCE</scope>
</reference>
<dbReference type="EMBL" id="CADEAL010001101">
    <property type="protein sequence ID" value="CAB1428940.1"/>
    <property type="molecule type" value="Genomic_DNA"/>
</dbReference>
<keyword evidence="3" id="KW-1185">Reference proteome</keyword>
<dbReference type="Proteomes" id="UP001153269">
    <property type="component" value="Unassembled WGS sequence"/>
</dbReference>
<comment type="caution">
    <text evidence="2">The sequence shown here is derived from an EMBL/GenBank/DDBJ whole genome shotgun (WGS) entry which is preliminary data.</text>
</comment>
<sequence>MKRRSLDGRSVRDIASGSDFKAGDMARRQRPGKSSNEITISNYQDHFLSSNLEHTAFQKQILEKLSHAQKKHHTLKNAAANGSGSGGKIPTGSQDAMDVHPGLNNLWWTSPPLAPDHASKERTLVFF</sequence>
<evidence type="ECO:0000313" key="2">
    <source>
        <dbReference type="EMBL" id="CAB1428940.1"/>
    </source>
</evidence>
<protein>
    <submittedName>
        <fullName evidence="2">Uncharacterized protein</fullName>
    </submittedName>
</protein>
<accession>A0A9N7YEV9</accession>
<proteinExistence type="predicted"/>
<feature type="compositionally biased region" description="Basic and acidic residues" evidence="1">
    <location>
        <begin position="1"/>
        <end position="12"/>
    </location>
</feature>
<evidence type="ECO:0000313" key="3">
    <source>
        <dbReference type="Proteomes" id="UP001153269"/>
    </source>
</evidence>
<evidence type="ECO:0000256" key="1">
    <source>
        <dbReference type="SAM" id="MobiDB-lite"/>
    </source>
</evidence>
<feature type="region of interest" description="Disordered" evidence="1">
    <location>
        <begin position="1"/>
        <end position="37"/>
    </location>
</feature>
<organism evidence="2 3">
    <name type="scientific">Pleuronectes platessa</name>
    <name type="common">European plaice</name>
    <dbReference type="NCBI Taxonomy" id="8262"/>
    <lineage>
        <taxon>Eukaryota</taxon>
        <taxon>Metazoa</taxon>
        <taxon>Chordata</taxon>
        <taxon>Craniata</taxon>
        <taxon>Vertebrata</taxon>
        <taxon>Euteleostomi</taxon>
        <taxon>Actinopterygii</taxon>
        <taxon>Neopterygii</taxon>
        <taxon>Teleostei</taxon>
        <taxon>Neoteleostei</taxon>
        <taxon>Acanthomorphata</taxon>
        <taxon>Carangaria</taxon>
        <taxon>Pleuronectiformes</taxon>
        <taxon>Pleuronectoidei</taxon>
        <taxon>Pleuronectidae</taxon>
        <taxon>Pleuronectes</taxon>
    </lineage>
</organism>